<dbReference type="CDD" id="cd04190">
    <property type="entry name" value="Chitin_synth_C"/>
    <property type="match status" value="1"/>
</dbReference>
<keyword evidence="10" id="KW-0325">Glycoprotein</keyword>
<dbReference type="InterPro" id="IPR004835">
    <property type="entry name" value="Chitin_synth"/>
</dbReference>
<keyword evidence="3" id="KW-1003">Cell membrane</keyword>
<keyword evidence="4" id="KW-0328">Glycosyltransferase</keyword>
<dbReference type="InterPro" id="IPR055120">
    <property type="entry name" value="Chs-1/2_IV_N"/>
</dbReference>
<evidence type="ECO:0000256" key="4">
    <source>
        <dbReference type="ARBA" id="ARBA00022676"/>
    </source>
</evidence>
<evidence type="ECO:0000256" key="2">
    <source>
        <dbReference type="ARBA" id="ARBA00012543"/>
    </source>
</evidence>
<feature type="region of interest" description="Disordered" evidence="14">
    <location>
        <begin position="1031"/>
        <end position="1050"/>
    </location>
</feature>
<feature type="transmembrane region" description="Helical" evidence="15">
    <location>
        <begin position="277"/>
        <end position="304"/>
    </location>
</feature>
<feature type="transmembrane region" description="Helical" evidence="15">
    <location>
        <begin position="910"/>
        <end position="928"/>
    </location>
</feature>
<feature type="transmembrane region" description="Helical" evidence="15">
    <location>
        <begin position="873"/>
        <end position="898"/>
    </location>
</feature>
<feature type="transmembrane region" description="Helical" evidence="15">
    <location>
        <begin position="152"/>
        <end position="173"/>
    </location>
</feature>
<dbReference type="FunFam" id="3.90.550.10:FF:000139">
    <property type="entry name" value="Chitin synthase 8"/>
    <property type="match status" value="1"/>
</dbReference>
<evidence type="ECO:0000256" key="7">
    <source>
        <dbReference type="ARBA" id="ARBA00022989"/>
    </source>
</evidence>
<dbReference type="InParanoid" id="A0A6P7FV08"/>
<feature type="domain" description="Chitin synthase chs-1/2 N-terminal putative transporter" evidence="16">
    <location>
        <begin position="51"/>
        <end position="260"/>
    </location>
</feature>
<feature type="transmembrane region" description="Helical" evidence="15">
    <location>
        <begin position="210"/>
        <end position="230"/>
    </location>
</feature>
<proteinExistence type="inferred from homology"/>
<feature type="transmembrane region" description="Helical" evidence="15">
    <location>
        <begin position="996"/>
        <end position="1015"/>
    </location>
</feature>
<feature type="transmembrane region" description="Helical" evidence="15">
    <location>
        <begin position="1296"/>
        <end position="1317"/>
    </location>
</feature>
<keyword evidence="7 15" id="KW-1133">Transmembrane helix</keyword>
<keyword evidence="5" id="KW-0808">Transferase</keyword>
<evidence type="ECO:0000259" key="16">
    <source>
        <dbReference type="Pfam" id="PF23000"/>
    </source>
</evidence>
<evidence type="ECO:0000313" key="17">
    <source>
        <dbReference type="RefSeq" id="XP_028140186.1"/>
    </source>
</evidence>
<dbReference type="SUPFAM" id="SSF53448">
    <property type="entry name" value="Nucleotide-diphospho-sugar transferases"/>
    <property type="match status" value="1"/>
</dbReference>
<dbReference type="GO" id="GO:0005886">
    <property type="term" value="C:plasma membrane"/>
    <property type="evidence" value="ECO:0007669"/>
    <property type="project" value="UniProtKB-SubCell"/>
</dbReference>
<evidence type="ECO:0000256" key="6">
    <source>
        <dbReference type="ARBA" id="ARBA00022692"/>
    </source>
</evidence>
<evidence type="ECO:0000256" key="14">
    <source>
        <dbReference type="SAM" id="MobiDB-lite"/>
    </source>
</evidence>
<feature type="transmembrane region" description="Helical" evidence="15">
    <location>
        <begin position="236"/>
        <end position="256"/>
    </location>
</feature>
<comment type="subcellular location">
    <subcellularLocation>
        <location evidence="1">Cell membrane</location>
        <topology evidence="1">Multi-pass membrane protein</topology>
    </subcellularLocation>
</comment>
<dbReference type="PANTHER" id="PTHR22914">
    <property type="entry name" value="CHITIN SYNTHASE"/>
    <property type="match status" value="1"/>
</dbReference>
<feature type="coiled-coil region" evidence="13">
    <location>
        <begin position="1094"/>
        <end position="1121"/>
    </location>
</feature>
<keyword evidence="6 15" id="KW-0812">Transmembrane</keyword>
<dbReference type="EC" id="2.4.1.16" evidence="2"/>
<organism evidence="17">
    <name type="scientific">Diabrotica virgifera virgifera</name>
    <name type="common">western corn rootworm</name>
    <dbReference type="NCBI Taxonomy" id="50390"/>
    <lineage>
        <taxon>Eukaryota</taxon>
        <taxon>Metazoa</taxon>
        <taxon>Ecdysozoa</taxon>
        <taxon>Arthropoda</taxon>
        <taxon>Hexapoda</taxon>
        <taxon>Insecta</taxon>
        <taxon>Pterygota</taxon>
        <taxon>Neoptera</taxon>
        <taxon>Endopterygota</taxon>
        <taxon>Coleoptera</taxon>
        <taxon>Polyphaga</taxon>
        <taxon>Cucujiformia</taxon>
        <taxon>Chrysomeloidea</taxon>
        <taxon>Chrysomelidae</taxon>
        <taxon>Galerucinae</taxon>
        <taxon>Diabroticina</taxon>
        <taxon>Diabroticites</taxon>
        <taxon>Diabrotica</taxon>
    </lineage>
</organism>
<comment type="similarity">
    <text evidence="11">Belongs to the chitin synthase family. Class IV subfamily.</text>
</comment>
<feature type="transmembrane region" description="Helical" evidence="15">
    <location>
        <begin position="53"/>
        <end position="73"/>
    </location>
</feature>
<name>A0A6P7FV08_DIAVI</name>
<keyword evidence="9 15" id="KW-0472">Membrane</keyword>
<evidence type="ECO:0000256" key="12">
    <source>
        <dbReference type="ARBA" id="ARBA00048014"/>
    </source>
</evidence>
<evidence type="ECO:0000256" key="15">
    <source>
        <dbReference type="SAM" id="Phobius"/>
    </source>
</evidence>
<comment type="catalytic activity">
    <reaction evidence="12">
        <text>[(1-&gt;4)-N-acetyl-beta-D-glucosaminyl](n) + UDP-N-acetyl-alpha-D-glucosamine = [(1-&gt;4)-N-acetyl-beta-D-glucosaminyl](n+1) + UDP + H(+)</text>
        <dbReference type="Rhea" id="RHEA:16637"/>
        <dbReference type="Rhea" id="RHEA-COMP:9593"/>
        <dbReference type="Rhea" id="RHEA-COMP:9595"/>
        <dbReference type="ChEBI" id="CHEBI:15378"/>
        <dbReference type="ChEBI" id="CHEBI:17029"/>
        <dbReference type="ChEBI" id="CHEBI:57705"/>
        <dbReference type="ChEBI" id="CHEBI:58223"/>
        <dbReference type="EC" id="2.4.1.16"/>
    </reaction>
</comment>
<feature type="compositionally biased region" description="Acidic residues" evidence="14">
    <location>
        <begin position="1155"/>
        <end position="1171"/>
    </location>
</feature>
<evidence type="ECO:0000256" key="11">
    <source>
        <dbReference type="ARBA" id="ARBA00046329"/>
    </source>
</evidence>
<evidence type="ECO:0000256" key="1">
    <source>
        <dbReference type="ARBA" id="ARBA00004651"/>
    </source>
</evidence>
<gene>
    <name evidence="17" type="primary">LOC114334348</name>
</gene>
<keyword evidence="8 13" id="KW-0175">Coiled coil</keyword>
<dbReference type="OrthoDB" id="370884at2759"/>
<evidence type="ECO:0000256" key="13">
    <source>
        <dbReference type="SAM" id="Coils"/>
    </source>
</evidence>
<evidence type="ECO:0000256" key="10">
    <source>
        <dbReference type="ARBA" id="ARBA00023180"/>
    </source>
</evidence>
<feature type="transmembrane region" description="Helical" evidence="15">
    <location>
        <begin position="448"/>
        <end position="466"/>
    </location>
</feature>
<feature type="compositionally biased region" description="Low complexity" evidence="14">
    <location>
        <begin position="1035"/>
        <end position="1050"/>
    </location>
</feature>
<feature type="transmembrane region" description="Helical" evidence="15">
    <location>
        <begin position="357"/>
        <end position="378"/>
    </location>
</feature>
<feature type="transmembrane region" description="Helical" evidence="15">
    <location>
        <begin position="1238"/>
        <end position="1256"/>
    </location>
</feature>
<feature type="transmembrane region" description="Helical" evidence="15">
    <location>
        <begin position="390"/>
        <end position="413"/>
    </location>
</feature>
<dbReference type="PANTHER" id="PTHR22914:SF42">
    <property type="entry name" value="CHITIN SYNTHASE"/>
    <property type="match status" value="1"/>
</dbReference>
<evidence type="ECO:0000256" key="9">
    <source>
        <dbReference type="ARBA" id="ARBA00023136"/>
    </source>
</evidence>
<dbReference type="Pfam" id="PF03142">
    <property type="entry name" value="Chitin_synth_2"/>
    <property type="match status" value="1"/>
</dbReference>
<feature type="transmembrane region" description="Helical" evidence="15">
    <location>
        <begin position="934"/>
        <end position="956"/>
    </location>
</feature>
<protein>
    <recommendedName>
        <fullName evidence="2">chitin synthase</fullName>
        <ecNumber evidence="2">2.4.1.16</ecNumber>
    </recommendedName>
</protein>
<dbReference type="InterPro" id="IPR029044">
    <property type="entry name" value="Nucleotide-diphossugar_trans"/>
</dbReference>
<evidence type="ECO:0000256" key="3">
    <source>
        <dbReference type="ARBA" id="ARBA00022475"/>
    </source>
</evidence>
<evidence type="ECO:0000256" key="8">
    <source>
        <dbReference type="ARBA" id="ARBA00023054"/>
    </source>
</evidence>
<sequence length="1476" mass="169487">MRRRELYDDELEPLVENTQTQPKYQWDLFNNVPRETISGSTIESKYIDLSVKYLKIFTVIFTMLIVLGCAVVSKASLLFMTSQIKPNITRLYCNENLDTRQQYIVIHPQEERTVWIRIIIFSYMVPELGTFIRSVRIISFKSWNYPLKLDFLILATTEILPVIGSAVLVFIVFPEIDVIKAAMLTNGVCLVPGIVAMISRSTSKVRQGLCYGLDIAAIVIQASALVVWPLVENRKILYIIPIALSLISVGWWENFLSEKTPIPWVKKFAKAKKQFKTDVYFTYALITPIKCLIFLLSAVTIIWIREGDVGFLFDKFGDAFSSHSFNVTQIEPVVGTSNINYTDAVADIHPNTMETSYWTPIVTWLINILSTYICYAFGKFACKIMIQSMSFALPVNLAVPVLLTALVSMCGMYNKNECAYTNVFPAYLLFNTPTMSRLEDFIAHQYSWIWFFMVAFSNWITIHIWSNDHEKLMSTEQLLKKPMYDAFLIDQSLAMNRRREHDRLIKIGREQTENENVPHDKITRIYACATMWHETKEEMVEFLKSVFRLDEDQCAHRIVRQYLQFQLPDYYELETHIFFDDAFIRQSQNDNDPHVNEYVLSLIDTVSDAASKVHAVNCKIKPPTVYSTPYGGRLEWTLPGKTKMIAHLKDKAKIRAKKRWSQVMYMYYLLGFRIMDNDKLHPTEIKNMAHNTYILALDGDIDFQPAAVHLLVDYMKKNSSLGAACGRIHPVGSGAMAWYQVFEYAVGHWLQKATEHVIGCVLCSPGCFSLFRAGALMDDNVMAKYTTESSEARHYVQYDQGEDRWLCTLLLQRGYRVEYSAASDAYTHCPEGFSEFYNQRRRWMPSTTANIMDLLTDYKHIVSINDNISKLYILYQVVIMIGTVIGPGTIFLMLVGAFVAAFKISQYESLIWNAIPVLIFIVVCATCKSDTQLFFAALITGVYGLVMMTVFVGMMIQIEQDGWLAPSSLFLVATMGEFLIAALMHPQEFYCLKYLIIYYVTIPSMYMLLVIYSIFNMNNVSWGTREVTVAPKPQEATQEATPNAAPAPAPRANQPLSFFGNSKDNAGSFEFSFGGLFKLLCCTYDSKGEEREVLRNIQTSIQNMQKKLDQMEKNKLGARDSILEPRKTARQTQLFVGLQAARVSQAAIPLQTQEFADEDGDADDDDDEDDSSNITPSEDVEPNSWYYDGSLIKSGVEFIDKKEKKFWEKLIEKYLSPLDETHKKDAVAKDLKDLRDRMVMTFFMLNALFVLIIYLLNLQQDIIHVNWPINPKVNFTYITDENMIIIEKTYLQLQPIGFVFLVMFSALLLVQFIGMGIHRFGTYCQIMANTHIDFSLFGSEVKNITEKSLLERDPIKIFKQLIRLQGINDEDDKEDTSVIRRETAHWLALKREKKAQPVIEDLEQAFYKRLSLFNSGKYKEQNNPFRDTMPQIAHIRNTILMRHSRLPEFTGGVSRNYERPDSAIFLDNPAENEAEG</sequence>
<dbReference type="GO" id="GO:0006031">
    <property type="term" value="P:chitin biosynthetic process"/>
    <property type="evidence" value="ECO:0007669"/>
    <property type="project" value="TreeGrafter"/>
</dbReference>
<reference evidence="17" key="1">
    <citation type="submission" date="2025-08" db="UniProtKB">
        <authorList>
            <consortium name="RefSeq"/>
        </authorList>
    </citation>
    <scope>IDENTIFICATION</scope>
</reference>
<evidence type="ECO:0000256" key="5">
    <source>
        <dbReference type="ARBA" id="ARBA00022679"/>
    </source>
</evidence>
<accession>A0A6P7FV08</accession>
<dbReference type="RefSeq" id="XP_028140186.1">
    <property type="nucleotide sequence ID" value="XM_028284385.1"/>
</dbReference>
<feature type="region of interest" description="Disordered" evidence="14">
    <location>
        <begin position="1154"/>
        <end position="1182"/>
    </location>
</feature>
<dbReference type="Pfam" id="PF23000">
    <property type="entry name" value="ChitinSynthase_IV_N"/>
    <property type="match status" value="1"/>
</dbReference>
<feature type="transmembrane region" description="Helical" evidence="15">
    <location>
        <begin position="114"/>
        <end position="132"/>
    </location>
</feature>
<dbReference type="GO" id="GO:0004100">
    <property type="term" value="F:chitin synthase activity"/>
    <property type="evidence" value="ECO:0007669"/>
    <property type="project" value="UniProtKB-EC"/>
</dbReference>